<proteinExistence type="predicted"/>
<organism evidence="2 3">
    <name type="scientific">Papaver atlanticum</name>
    <dbReference type="NCBI Taxonomy" id="357466"/>
    <lineage>
        <taxon>Eukaryota</taxon>
        <taxon>Viridiplantae</taxon>
        <taxon>Streptophyta</taxon>
        <taxon>Embryophyta</taxon>
        <taxon>Tracheophyta</taxon>
        <taxon>Spermatophyta</taxon>
        <taxon>Magnoliopsida</taxon>
        <taxon>Ranunculales</taxon>
        <taxon>Papaveraceae</taxon>
        <taxon>Papaveroideae</taxon>
        <taxon>Papaver</taxon>
    </lineage>
</organism>
<name>A0AAD4XW21_9MAGN</name>
<dbReference type="Proteomes" id="UP001202328">
    <property type="component" value="Unassembled WGS sequence"/>
</dbReference>
<gene>
    <name evidence="2" type="ORF">MKW98_015810</name>
</gene>
<dbReference type="EMBL" id="JAJJMB010002176">
    <property type="protein sequence ID" value="KAI3952581.1"/>
    <property type="molecule type" value="Genomic_DNA"/>
</dbReference>
<keyword evidence="3" id="KW-1185">Reference proteome</keyword>
<comment type="caution">
    <text evidence="2">The sequence shown here is derived from an EMBL/GenBank/DDBJ whole genome shotgun (WGS) entry which is preliminary data.</text>
</comment>
<keyword evidence="1" id="KW-0812">Transmembrane</keyword>
<feature type="transmembrane region" description="Helical" evidence="1">
    <location>
        <begin position="39"/>
        <end position="63"/>
    </location>
</feature>
<keyword evidence="1" id="KW-1133">Transmembrane helix</keyword>
<reference evidence="2" key="1">
    <citation type="submission" date="2022-04" db="EMBL/GenBank/DDBJ databases">
        <title>A functionally conserved STORR gene fusion in Papaver species that diverged 16.8 million years ago.</title>
        <authorList>
            <person name="Catania T."/>
        </authorList>
    </citation>
    <scope>NUCLEOTIDE SEQUENCE</scope>
    <source>
        <strain evidence="2">S-188037</strain>
    </source>
</reference>
<sequence length="66" mass="8002">MVEHDNNKESLLWKTRYYENCPGCRIEETNIRIPYKDLFFVWIVAFTTFLPVSSLFPYLYFLISND</sequence>
<keyword evidence="1" id="KW-0472">Membrane</keyword>
<evidence type="ECO:0000313" key="3">
    <source>
        <dbReference type="Proteomes" id="UP001202328"/>
    </source>
</evidence>
<evidence type="ECO:0000256" key="1">
    <source>
        <dbReference type="SAM" id="Phobius"/>
    </source>
</evidence>
<evidence type="ECO:0000313" key="2">
    <source>
        <dbReference type="EMBL" id="KAI3952581.1"/>
    </source>
</evidence>
<dbReference type="AlphaFoldDB" id="A0AAD4XW21"/>
<accession>A0AAD4XW21</accession>
<protein>
    <submittedName>
        <fullName evidence="2">Uncharacterized protein</fullName>
    </submittedName>
</protein>